<organism evidence="1 2">
    <name type="scientific">Trichonephila clavata</name>
    <name type="common">Joro spider</name>
    <name type="synonym">Nephila clavata</name>
    <dbReference type="NCBI Taxonomy" id="2740835"/>
    <lineage>
        <taxon>Eukaryota</taxon>
        <taxon>Metazoa</taxon>
        <taxon>Ecdysozoa</taxon>
        <taxon>Arthropoda</taxon>
        <taxon>Chelicerata</taxon>
        <taxon>Arachnida</taxon>
        <taxon>Araneae</taxon>
        <taxon>Araneomorphae</taxon>
        <taxon>Entelegynae</taxon>
        <taxon>Araneoidea</taxon>
        <taxon>Nephilidae</taxon>
        <taxon>Trichonephila</taxon>
    </lineage>
</organism>
<proteinExistence type="predicted"/>
<dbReference type="AlphaFoldDB" id="A0A8X6HGL9"/>
<comment type="caution">
    <text evidence="1">The sequence shown here is derived from an EMBL/GenBank/DDBJ whole genome shotgun (WGS) entry which is preliminary data.</text>
</comment>
<protein>
    <submittedName>
        <fullName evidence="1">Uncharacterized protein</fullName>
    </submittedName>
</protein>
<keyword evidence="2" id="KW-1185">Reference proteome</keyword>
<name>A0A8X6HGL9_TRICU</name>
<gene>
    <name evidence="1" type="ORF">TNCT_4411</name>
</gene>
<reference evidence="1" key="1">
    <citation type="submission" date="2020-07" db="EMBL/GenBank/DDBJ databases">
        <title>Multicomponent nature underlies the extraordinary mechanical properties of spider dragline silk.</title>
        <authorList>
            <person name="Kono N."/>
            <person name="Nakamura H."/>
            <person name="Mori M."/>
            <person name="Yoshida Y."/>
            <person name="Ohtoshi R."/>
            <person name="Malay A.D."/>
            <person name="Moran D.A.P."/>
            <person name="Tomita M."/>
            <person name="Numata K."/>
            <person name="Arakawa K."/>
        </authorList>
    </citation>
    <scope>NUCLEOTIDE SEQUENCE</scope>
</reference>
<evidence type="ECO:0000313" key="2">
    <source>
        <dbReference type="Proteomes" id="UP000887116"/>
    </source>
</evidence>
<dbReference type="EMBL" id="BMAO01001491">
    <property type="protein sequence ID" value="GFQ73817.1"/>
    <property type="molecule type" value="Genomic_DNA"/>
</dbReference>
<evidence type="ECO:0000313" key="1">
    <source>
        <dbReference type="EMBL" id="GFQ73817.1"/>
    </source>
</evidence>
<accession>A0A8X6HGL9</accession>
<sequence>MTPSHFSLTSPMCVHHNFPMHPNATVRNCSPQTSVAMDGKIFNQFLSRCWDHKYIGDNCCYLRSHSGISVRYGISVRFDSYLQIKGMFELVDDTNGNDCT</sequence>
<dbReference type="Proteomes" id="UP000887116">
    <property type="component" value="Unassembled WGS sequence"/>
</dbReference>